<comment type="caution">
    <text evidence="3">The sequence shown here is derived from an EMBL/GenBank/DDBJ whole genome shotgun (WGS) entry which is preliminary data.</text>
</comment>
<sequence length="354" mass="36585">MPSALLAAALALQVPPPPSASAAVWQAPAGCPDRDALATAIARRLGRDPGPDELALDGRVERSGATHFRLDLRLTVAGHTQARRLGARRCDALVDAAALLAALALDPTVAARGEPVDLEAPEAGELAPDPVPGDAAIDPAPDLAPRPEASLEPPAPAPSPPPPDPAVTAEAPLAPPSPPRRRGPGMLLRLAGGLEVGTLPAPTATVDLALGVLWRRARLEFHGLHLVPQTESRPPHAVRVYLLGGGVRGCARLFRGDFEFPLCGGLELGGLRGEGRGPGARAATGLWAAALVSAGATWRFHPRLGLLLAAQGLVRLTSPRFDLADPVEPVGLFNSAPVSLRLLLGLELHLGDPR</sequence>
<accession>A0ABT5EA62</accession>
<organism evidence="3 4">
    <name type="scientific">Nannocystis bainbridge</name>
    <dbReference type="NCBI Taxonomy" id="2995303"/>
    <lineage>
        <taxon>Bacteria</taxon>
        <taxon>Pseudomonadati</taxon>
        <taxon>Myxococcota</taxon>
        <taxon>Polyangia</taxon>
        <taxon>Nannocystales</taxon>
        <taxon>Nannocystaceae</taxon>
        <taxon>Nannocystis</taxon>
    </lineage>
</organism>
<keyword evidence="4" id="KW-1185">Reference proteome</keyword>
<feature type="compositionally biased region" description="Low complexity" evidence="1">
    <location>
        <begin position="132"/>
        <end position="152"/>
    </location>
</feature>
<proteinExistence type="predicted"/>
<evidence type="ECO:0000313" key="3">
    <source>
        <dbReference type="EMBL" id="MDC0722742.1"/>
    </source>
</evidence>
<keyword evidence="2" id="KW-0732">Signal</keyword>
<feature type="signal peptide" evidence="2">
    <location>
        <begin position="1"/>
        <end position="22"/>
    </location>
</feature>
<feature type="compositionally biased region" description="Pro residues" evidence="1">
    <location>
        <begin position="153"/>
        <end position="165"/>
    </location>
</feature>
<gene>
    <name evidence="3" type="ORF">POL25_37985</name>
</gene>
<dbReference type="EMBL" id="JAQNDL010000004">
    <property type="protein sequence ID" value="MDC0722742.1"/>
    <property type="molecule type" value="Genomic_DNA"/>
</dbReference>
<dbReference type="Proteomes" id="UP001221686">
    <property type="component" value="Unassembled WGS sequence"/>
</dbReference>
<feature type="chain" id="PRO_5047452012" evidence="2">
    <location>
        <begin position="23"/>
        <end position="354"/>
    </location>
</feature>
<name>A0ABT5EA62_9BACT</name>
<reference evidence="3 4" key="1">
    <citation type="submission" date="2022-11" db="EMBL/GenBank/DDBJ databases">
        <title>Minimal conservation of predation-associated metabolite biosynthetic gene clusters underscores biosynthetic potential of Myxococcota including descriptions for ten novel species: Archangium lansinium sp. nov., Myxococcus landrumus sp. nov., Nannocystis bai.</title>
        <authorList>
            <person name="Ahearne A."/>
            <person name="Stevens C."/>
            <person name="Dowd S."/>
        </authorList>
    </citation>
    <scope>NUCLEOTIDE SEQUENCE [LARGE SCALE GENOMIC DNA]</scope>
    <source>
        <strain evidence="3 4">BB15-2</strain>
    </source>
</reference>
<protein>
    <submittedName>
        <fullName evidence="3">Uncharacterized protein</fullName>
    </submittedName>
</protein>
<feature type="region of interest" description="Disordered" evidence="1">
    <location>
        <begin position="122"/>
        <end position="186"/>
    </location>
</feature>
<evidence type="ECO:0000256" key="1">
    <source>
        <dbReference type="SAM" id="MobiDB-lite"/>
    </source>
</evidence>
<dbReference type="RefSeq" id="WP_272091281.1">
    <property type="nucleotide sequence ID" value="NZ_JAQNDL010000004.1"/>
</dbReference>
<evidence type="ECO:0000256" key="2">
    <source>
        <dbReference type="SAM" id="SignalP"/>
    </source>
</evidence>
<evidence type="ECO:0000313" key="4">
    <source>
        <dbReference type="Proteomes" id="UP001221686"/>
    </source>
</evidence>